<comment type="caution">
    <text evidence="7">The sequence shown here is derived from an EMBL/GenBank/DDBJ whole genome shotgun (WGS) entry which is preliminary data.</text>
</comment>
<protein>
    <submittedName>
        <fullName evidence="8">LysE family translocator</fullName>
    </submittedName>
</protein>
<comment type="subcellular location">
    <subcellularLocation>
        <location evidence="1">Cell membrane</location>
        <topology evidence="1">Multi-pass membrane protein</topology>
    </subcellularLocation>
</comment>
<evidence type="ECO:0000256" key="3">
    <source>
        <dbReference type="ARBA" id="ARBA00022692"/>
    </source>
</evidence>
<reference evidence="8 10" key="2">
    <citation type="submission" date="2020-02" db="EMBL/GenBank/DDBJ databases">
        <title>Genome sequence of Parvularcula flava strain NH6-79.</title>
        <authorList>
            <person name="Abdul Karim M.H."/>
            <person name="Lam M.Q."/>
            <person name="Chen S.J."/>
            <person name="Yahya A."/>
            <person name="Shahir S."/>
            <person name="Shamsir M.S."/>
            <person name="Chong C.S."/>
        </authorList>
    </citation>
    <scope>NUCLEOTIDE SEQUENCE [LARGE SCALE GENOMIC DNA]</scope>
    <source>
        <strain evidence="8 10">NH6-79</strain>
    </source>
</reference>
<name>A0A8J3A5U4_9PROT</name>
<feature type="transmembrane region" description="Helical" evidence="6">
    <location>
        <begin position="70"/>
        <end position="95"/>
    </location>
</feature>
<proteinExistence type="predicted"/>
<evidence type="ECO:0000256" key="6">
    <source>
        <dbReference type="SAM" id="Phobius"/>
    </source>
</evidence>
<keyword evidence="5 6" id="KW-0472">Membrane</keyword>
<evidence type="ECO:0000313" key="7">
    <source>
        <dbReference type="EMBL" id="GGI01435.1"/>
    </source>
</evidence>
<evidence type="ECO:0000256" key="1">
    <source>
        <dbReference type="ARBA" id="ARBA00004651"/>
    </source>
</evidence>
<gene>
    <name evidence="8" type="ORF">FF098_016985</name>
    <name evidence="7" type="ORF">GCM10011355_32070</name>
</gene>
<dbReference type="PANTHER" id="PTHR30086">
    <property type="entry name" value="ARGININE EXPORTER PROTEIN ARGO"/>
    <property type="match status" value="1"/>
</dbReference>
<feature type="transmembrane region" description="Helical" evidence="6">
    <location>
        <begin position="45"/>
        <end position="63"/>
    </location>
</feature>
<dbReference type="GO" id="GO:0033228">
    <property type="term" value="P:cysteine export across plasma membrane"/>
    <property type="evidence" value="ECO:0007669"/>
    <property type="project" value="TreeGrafter"/>
</dbReference>
<evidence type="ECO:0000313" key="8">
    <source>
        <dbReference type="EMBL" id="NHK29605.1"/>
    </source>
</evidence>
<evidence type="ECO:0000256" key="2">
    <source>
        <dbReference type="ARBA" id="ARBA00022475"/>
    </source>
</evidence>
<evidence type="ECO:0000313" key="9">
    <source>
        <dbReference type="Proteomes" id="UP000621856"/>
    </source>
</evidence>
<dbReference type="Proteomes" id="UP000621856">
    <property type="component" value="Unassembled WGS sequence"/>
</dbReference>
<evidence type="ECO:0000256" key="5">
    <source>
        <dbReference type="ARBA" id="ARBA00023136"/>
    </source>
</evidence>
<evidence type="ECO:0000313" key="10">
    <source>
        <dbReference type="Proteomes" id="UP000818603"/>
    </source>
</evidence>
<dbReference type="EMBL" id="BMGZ01000004">
    <property type="protein sequence ID" value="GGI01435.1"/>
    <property type="molecule type" value="Genomic_DNA"/>
</dbReference>
<dbReference type="GO" id="GO:0015171">
    <property type="term" value="F:amino acid transmembrane transporter activity"/>
    <property type="evidence" value="ECO:0007669"/>
    <property type="project" value="TreeGrafter"/>
</dbReference>
<keyword evidence="2" id="KW-1003">Cell membrane</keyword>
<keyword evidence="3 6" id="KW-0812">Transmembrane</keyword>
<feature type="transmembrane region" description="Helical" evidence="6">
    <location>
        <begin position="190"/>
        <end position="211"/>
    </location>
</feature>
<dbReference type="AlphaFoldDB" id="A0A8J3A5U4"/>
<keyword evidence="4 6" id="KW-1133">Transmembrane helix</keyword>
<dbReference type="EMBL" id="VCJR02000006">
    <property type="protein sequence ID" value="NHK29605.1"/>
    <property type="molecule type" value="Genomic_DNA"/>
</dbReference>
<dbReference type="InterPro" id="IPR001123">
    <property type="entry name" value="LeuE-type"/>
</dbReference>
<evidence type="ECO:0000256" key="4">
    <source>
        <dbReference type="ARBA" id="ARBA00022989"/>
    </source>
</evidence>
<dbReference type="PANTHER" id="PTHR30086:SF20">
    <property type="entry name" value="ARGININE EXPORTER PROTEIN ARGO-RELATED"/>
    <property type="match status" value="1"/>
</dbReference>
<reference evidence="7" key="3">
    <citation type="submission" date="2020-09" db="EMBL/GenBank/DDBJ databases">
        <authorList>
            <person name="Sun Q."/>
            <person name="Zhou Y."/>
        </authorList>
    </citation>
    <scope>NUCLEOTIDE SEQUENCE</scope>
    <source>
        <strain evidence="7">CGMCC 1.14984</strain>
    </source>
</reference>
<dbReference type="GO" id="GO:0005886">
    <property type="term" value="C:plasma membrane"/>
    <property type="evidence" value="ECO:0007669"/>
    <property type="project" value="UniProtKB-SubCell"/>
</dbReference>
<keyword evidence="10" id="KW-1185">Reference proteome</keyword>
<reference evidence="7" key="1">
    <citation type="journal article" date="2014" name="Int. J. Syst. Evol. Microbiol.">
        <title>Complete genome sequence of Corynebacterium casei LMG S-19264T (=DSM 44701T), isolated from a smear-ripened cheese.</title>
        <authorList>
            <consortium name="US DOE Joint Genome Institute (JGI-PGF)"/>
            <person name="Walter F."/>
            <person name="Albersmeier A."/>
            <person name="Kalinowski J."/>
            <person name="Ruckert C."/>
        </authorList>
    </citation>
    <scope>NUCLEOTIDE SEQUENCE</scope>
    <source>
        <strain evidence="7">CGMCC 1.14984</strain>
    </source>
</reference>
<accession>A0A8J3A5U4</accession>
<organism evidence="7 9">
    <name type="scientific">Aquisalinus luteolus</name>
    <dbReference type="NCBI Taxonomy" id="1566827"/>
    <lineage>
        <taxon>Bacteria</taxon>
        <taxon>Pseudomonadati</taxon>
        <taxon>Pseudomonadota</taxon>
        <taxon>Alphaproteobacteria</taxon>
        <taxon>Parvularculales</taxon>
        <taxon>Parvularculaceae</taxon>
        <taxon>Aquisalinus</taxon>
    </lineage>
</organism>
<feature type="transmembrane region" description="Helical" evidence="6">
    <location>
        <begin position="149"/>
        <end position="170"/>
    </location>
</feature>
<sequence length="219" mass="22932">MAKPAYNKAMQEFVILFMAAFAMLGSPGPAPIALAASGAAWGYRATLPFYAGIMSGLFGAMLLSAFGFSALIAAVPAAAIVLLALSLCYVLYIAWGIASAPPIERSQLQAEGKRQPGPVDGFIINIVNPKVYAAFATLYASFVPAQLEGWTGIAAAGLTGFGIALVMNNVWMLAGEGLARLFASPRQNRILRLVLAGLMVLAVLLAVYKLWTTGLFGNA</sequence>
<dbReference type="Pfam" id="PF01810">
    <property type="entry name" value="LysE"/>
    <property type="match status" value="1"/>
</dbReference>
<dbReference type="Proteomes" id="UP000818603">
    <property type="component" value="Unassembled WGS sequence"/>
</dbReference>
<dbReference type="RefSeq" id="WP_155142825.1">
    <property type="nucleotide sequence ID" value="NZ_BMGZ01000004.1"/>
</dbReference>